<comment type="caution">
    <text evidence="1">The sequence shown here is derived from an EMBL/GenBank/DDBJ whole genome shotgun (WGS) entry which is preliminary data.</text>
</comment>
<dbReference type="eggNOG" id="COG2849">
    <property type="taxonomic scope" value="Bacteria"/>
</dbReference>
<reference evidence="1 2" key="1">
    <citation type="journal article" date="2014" name="Genome Announc.">
        <title>Draft genome sequences of six enterohepatic helicobacter species isolated from humans and one from rhesus macaques.</title>
        <authorList>
            <person name="Shen Z."/>
            <person name="Sheh A."/>
            <person name="Young S.K."/>
            <person name="Abouelliel A."/>
            <person name="Ward D.V."/>
            <person name="Earl A.M."/>
            <person name="Fox J.G."/>
        </authorList>
    </citation>
    <scope>NUCLEOTIDE SEQUENCE [LARGE SCALE GENOMIC DNA]</scope>
    <source>
        <strain evidence="1 2">ATCC 43879</strain>
    </source>
</reference>
<dbReference type="SUPFAM" id="SSF82185">
    <property type="entry name" value="Histone H3 K4-specific methyltransferase SET7/9 N-terminal domain"/>
    <property type="match status" value="1"/>
</dbReference>
<accession>C3XDJ6</accession>
<proteinExistence type="predicted"/>
<organism evidence="1 2">
    <name type="scientific">Helicobacter bilis ATCC 43879</name>
    <dbReference type="NCBI Taxonomy" id="613026"/>
    <lineage>
        <taxon>Bacteria</taxon>
        <taxon>Pseudomonadati</taxon>
        <taxon>Campylobacterota</taxon>
        <taxon>Epsilonproteobacteria</taxon>
        <taxon>Campylobacterales</taxon>
        <taxon>Helicobacteraceae</taxon>
        <taxon>Helicobacter</taxon>
    </lineage>
</organism>
<evidence type="ECO:0000313" key="2">
    <source>
        <dbReference type="Proteomes" id="UP000005085"/>
    </source>
</evidence>
<dbReference type="Pfam" id="PF07661">
    <property type="entry name" value="MORN_2"/>
    <property type="match status" value="3"/>
</dbReference>
<dbReference type="OrthoDB" id="7342920at2"/>
<keyword evidence="2" id="KW-1185">Reference proteome</keyword>
<protein>
    <recommendedName>
        <fullName evidence="3">MORN repeat variant</fullName>
    </recommendedName>
</protein>
<evidence type="ECO:0000313" key="1">
    <source>
        <dbReference type="EMBL" id="EEO23085.2"/>
    </source>
</evidence>
<dbReference type="HOGENOM" id="CLU_1728830_0_0_7"/>
<dbReference type="InterPro" id="IPR011652">
    <property type="entry name" value="MORN_2"/>
</dbReference>
<dbReference type="Proteomes" id="UP000005085">
    <property type="component" value="Unassembled WGS sequence"/>
</dbReference>
<sequence length="151" mass="17434">MGKITFKNSDEKGYEAIMKGYYESGKLKTEMTVKNDCLDGIAKEYYESGKLKMEGSYKDCGRDGVMKIYYESGNVKNELTASEDGQYDDKFYTEDGNLLGVVRYNGKAIESVKCAKKKLNDKEAKEIREKFIQLKLRQQDDEHDFIKKHCK</sequence>
<dbReference type="AlphaFoldDB" id="C3XDJ6"/>
<dbReference type="RefSeq" id="WP_020995439.1">
    <property type="nucleotide sequence ID" value="NZ_KI392032.1"/>
</dbReference>
<name>C3XDJ6_9HELI</name>
<evidence type="ECO:0008006" key="3">
    <source>
        <dbReference type="Google" id="ProtNLM"/>
    </source>
</evidence>
<dbReference type="Gene3D" id="3.90.930.1">
    <property type="match status" value="1"/>
</dbReference>
<dbReference type="EMBL" id="ACDN02000003">
    <property type="protein sequence ID" value="EEO23085.2"/>
    <property type="molecule type" value="Genomic_DNA"/>
</dbReference>
<gene>
    <name evidence="1" type="ORF">HRAG_00142</name>
</gene>